<dbReference type="SUPFAM" id="SSF57414">
    <property type="entry name" value="Hairpin loop containing domain-like"/>
    <property type="match status" value="1"/>
</dbReference>
<evidence type="ECO:0000313" key="5">
    <source>
        <dbReference type="Proteomes" id="UP000507470"/>
    </source>
</evidence>
<feature type="domain" description="C-type lectin" evidence="2">
    <location>
        <begin position="117"/>
        <end position="231"/>
    </location>
</feature>
<reference evidence="4 5" key="1">
    <citation type="submission" date="2020-06" db="EMBL/GenBank/DDBJ databases">
        <authorList>
            <person name="Li R."/>
            <person name="Bekaert M."/>
        </authorList>
    </citation>
    <scope>NUCLEOTIDE SEQUENCE [LARGE SCALE GENOMIC DNA]</scope>
    <source>
        <strain evidence="5">wild</strain>
    </source>
</reference>
<dbReference type="Gene3D" id="3.10.100.10">
    <property type="entry name" value="Mannose-Binding Protein A, subunit A"/>
    <property type="match status" value="1"/>
</dbReference>
<dbReference type="InterPro" id="IPR016187">
    <property type="entry name" value="CTDL_fold"/>
</dbReference>
<name>A0A6J8EYZ7_MYTCO</name>
<dbReference type="EMBL" id="CACVKT020010330">
    <property type="protein sequence ID" value="CAC5425868.1"/>
    <property type="molecule type" value="Genomic_DNA"/>
</dbReference>
<dbReference type="InterPro" id="IPR001304">
    <property type="entry name" value="C-type_lectin-like"/>
</dbReference>
<dbReference type="Proteomes" id="UP000507470">
    <property type="component" value="Unassembled WGS sequence"/>
</dbReference>
<evidence type="ECO:0000259" key="2">
    <source>
        <dbReference type="PROSITE" id="PS50041"/>
    </source>
</evidence>
<evidence type="ECO:0000259" key="3">
    <source>
        <dbReference type="PROSITE" id="PS50948"/>
    </source>
</evidence>
<dbReference type="Pfam" id="PF00024">
    <property type="entry name" value="PAN_1"/>
    <property type="match status" value="1"/>
</dbReference>
<dbReference type="InterPro" id="IPR003609">
    <property type="entry name" value="Pan_app"/>
</dbReference>
<dbReference type="OrthoDB" id="6119292at2759"/>
<sequence length="252" mass="29098">MKLTCILLIFNVNFLCVNSKLLLKAHSELSFDNKYEITGNIGNYIKIENLFWCFQKCIENSKCVSFFFNENQQKCILHPISFWNKTPCQSESGWKFYNTKDASGRCPSSNGLTYYRYLDLCYKIHDTVKMDYNGLVKPKCFSDGLELIRIDSAEKNSYVLEVTDYVAKYGSGLHICIQGTNSISGNLAWTFDDGSPMTYFNWDKTYTIPQPENKASESVIAIARPVGTWHDFYFNTNFLCLFLCEKKMIPLK</sequence>
<evidence type="ECO:0000313" key="4">
    <source>
        <dbReference type="EMBL" id="CAC5425868.1"/>
    </source>
</evidence>
<keyword evidence="5" id="KW-1185">Reference proteome</keyword>
<evidence type="ECO:0000256" key="1">
    <source>
        <dbReference type="SAM" id="SignalP"/>
    </source>
</evidence>
<dbReference type="SUPFAM" id="SSF56436">
    <property type="entry name" value="C-type lectin-like"/>
    <property type="match status" value="1"/>
</dbReference>
<evidence type="ECO:0008006" key="6">
    <source>
        <dbReference type="Google" id="ProtNLM"/>
    </source>
</evidence>
<protein>
    <recommendedName>
        <fullName evidence="6">C-type lectin domain-containing protein</fullName>
    </recommendedName>
</protein>
<feature type="signal peptide" evidence="1">
    <location>
        <begin position="1"/>
        <end position="19"/>
    </location>
</feature>
<accession>A0A6J8EYZ7</accession>
<organism evidence="4 5">
    <name type="scientific">Mytilus coruscus</name>
    <name type="common">Sea mussel</name>
    <dbReference type="NCBI Taxonomy" id="42192"/>
    <lineage>
        <taxon>Eukaryota</taxon>
        <taxon>Metazoa</taxon>
        <taxon>Spiralia</taxon>
        <taxon>Lophotrochozoa</taxon>
        <taxon>Mollusca</taxon>
        <taxon>Bivalvia</taxon>
        <taxon>Autobranchia</taxon>
        <taxon>Pteriomorphia</taxon>
        <taxon>Mytilida</taxon>
        <taxon>Mytiloidea</taxon>
        <taxon>Mytilidae</taxon>
        <taxon>Mytilinae</taxon>
        <taxon>Mytilus</taxon>
    </lineage>
</organism>
<dbReference type="PROSITE" id="PS50948">
    <property type="entry name" value="PAN"/>
    <property type="match status" value="1"/>
</dbReference>
<dbReference type="AlphaFoldDB" id="A0A6J8EYZ7"/>
<dbReference type="SMART" id="SM00034">
    <property type="entry name" value="CLECT"/>
    <property type="match status" value="1"/>
</dbReference>
<gene>
    <name evidence="4" type="ORF">MCOR_57650</name>
</gene>
<keyword evidence="1" id="KW-0732">Signal</keyword>
<feature type="chain" id="PRO_5026856365" description="C-type lectin domain-containing protein" evidence="1">
    <location>
        <begin position="20"/>
        <end position="252"/>
    </location>
</feature>
<feature type="domain" description="Apple" evidence="3">
    <location>
        <begin position="16"/>
        <end position="101"/>
    </location>
</feature>
<dbReference type="InterPro" id="IPR016186">
    <property type="entry name" value="C-type_lectin-like/link_sf"/>
</dbReference>
<dbReference type="PROSITE" id="PS50041">
    <property type="entry name" value="C_TYPE_LECTIN_2"/>
    <property type="match status" value="1"/>
</dbReference>
<proteinExistence type="predicted"/>